<dbReference type="SUPFAM" id="SSF55008">
    <property type="entry name" value="HMA, heavy metal-associated domain"/>
    <property type="match status" value="1"/>
</dbReference>
<dbReference type="InterPro" id="IPR023214">
    <property type="entry name" value="HAD_sf"/>
</dbReference>
<gene>
    <name evidence="13" type="ORF">E2I14_07105</name>
</gene>
<dbReference type="GO" id="GO:0005524">
    <property type="term" value="F:ATP binding"/>
    <property type="evidence" value="ECO:0007669"/>
    <property type="project" value="UniProtKB-UniRule"/>
</dbReference>
<dbReference type="Gene3D" id="2.70.150.10">
    <property type="entry name" value="Calcium-transporting ATPase, cytoplasmic transduction domain A"/>
    <property type="match status" value="1"/>
</dbReference>
<dbReference type="EC" id="7.2.2.12" evidence="8"/>
<keyword evidence="6 10" id="KW-1133">Transmembrane helix</keyword>
<dbReference type="Gene3D" id="3.40.1110.10">
    <property type="entry name" value="Calcium-transporting ATPase, cytoplasmic domain N"/>
    <property type="match status" value="1"/>
</dbReference>
<dbReference type="GO" id="GO:0046872">
    <property type="term" value="F:metal ion binding"/>
    <property type="evidence" value="ECO:0007669"/>
    <property type="project" value="UniProtKB-KW"/>
</dbReference>
<evidence type="ECO:0000256" key="8">
    <source>
        <dbReference type="ARBA" id="ARBA00039097"/>
    </source>
</evidence>
<protein>
    <recommendedName>
        <fullName evidence="8">P-type Zn(2+) transporter</fullName>
        <ecNumber evidence="8">7.2.2.12</ecNumber>
    </recommendedName>
</protein>
<dbReference type="PRINTS" id="PR00943">
    <property type="entry name" value="CUATPASE"/>
</dbReference>
<dbReference type="InterPro" id="IPR051014">
    <property type="entry name" value="Cation_Transport_ATPase_IB"/>
</dbReference>
<proteinExistence type="inferred from homology"/>
<feature type="compositionally biased region" description="Basic residues" evidence="11">
    <location>
        <begin position="8"/>
        <end position="18"/>
    </location>
</feature>
<evidence type="ECO:0000256" key="7">
    <source>
        <dbReference type="ARBA" id="ARBA00023136"/>
    </source>
</evidence>
<feature type="transmembrane region" description="Helical" evidence="10">
    <location>
        <begin position="159"/>
        <end position="176"/>
    </location>
</feature>
<evidence type="ECO:0000256" key="2">
    <source>
        <dbReference type="ARBA" id="ARBA00006024"/>
    </source>
</evidence>
<dbReference type="GO" id="GO:0016463">
    <property type="term" value="F:P-type zinc transporter activity"/>
    <property type="evidence" value="ECO:0007669"/>
    <property type="project" value="UniProtKB-EC"/>
</dbReference>
<evidence type="ECO:0000256" key="4">
    <source>
        <dbReference type="ARBA" id="ARBA00022723"/>
    </source>
</evidence>
<dbReference type="InterPro" id="IPR008250">
    <property type="entry name" value="ATPase_P-typ_transduc_dom_A_sf"/>
</dbReference>
<dbReference type="SUPFAM" id="SSF81653">
    <property type="entry name" value="Calcium ATPase, transduction domain A"/>
    <property type="match status" value="1"/>
</dbReference>
<evidence type="ECO:0000256" key="6">
    <source>
        <dbReference type="ARBA" id="ARBA00022989"/>
    </source>
</evidence>
<dbReference type="GO" id="GO:0015086">
    <property type="term" value="F:cadmium ion transmembrane transporter activity"/>
    <property type="evidence" value="ECO:0007669"/>
    <property type="project" value="TreeGrafter"/>
</dbReference>
<dbReference type="SUPFAM" id="SSF56784">
    <property type="entry name" value="HAD-like"/>
    <property type="match status" value="1"/>
</dbReference>
<dbReference type="InterPro" id="IPR036412">
    <property type="entry name" value="HAD-like_sf"/>
</dbReference>
<dbReference type="Pfam" id="PF00702">
    <property type="entry name" value="Hydrolase"/>
    <property type="match status" value="1"/>
</dbReference>
<feature type="transmembrane region" description="Helical" evidence="10">
    <location>
        <begin position="393"/>
        <end position="421"/>
    </location>
</feature>
<dbReference type="InterPro" id="IPR044492">
    <property type="entry name" value="P_typ_ATPase_HD_dom"/>
</dbReference>
<organism evidence="13 14">
    <name type="scientific">Sapientia aquatica</name>
    <dbReference type="NCBI Taxonomy" id="1549640"/>
    <lineage>
        <taxon>Bacteria</taxon>
        <taxon>Pseudomonadati</taxon>
        <taxon>Pseudomonadota</taxon>
        <taxon>Betaproteobacteria</taxon>
        <taxon>Burkholderiales</taxon>
        <taxon>Oxalobacteraceae</taxon>
        <taxon>Sapientia</taxon>
    </lineage>
</organism>
<comment type="similarity">
    <text evidence="2 10">Belongs to the cation transport ATPase (P-type) (TC 3.A.3) family. Type IB subfamily.</text>
</comment>
<feature type="transmembrane region" description="Helical" evidence="10">
    <location>
        <begin position="365"/>
        <end position="387"/>
    </location>
</feature>
<dbReference type="PRINTS" id="PR00119">
    <property type="entry name" value="CATATPASE"/>
</dbReference>
<dbReference type="OrthoDB" id="8552908at2"/>
<evidence type="ECO:0000313" key="13">
    <source>
        <dbReference type="EMBL" id="TDK67512.1"/>
    </source>
</evidence>
<dbReference type="InterPro" id="IPR036163">
    <property type="entry name" value="HMA_dom_sf"/>
</dbReference>
<keyword evidence="10" id="KW-1003">Cell membrane</keyword>
<dbReference type="InterPro" id="IPR023298">
    <property type="entry name" value="ATPase_P-typ_TM_dom_sf"/>
</dbReference>
<keyword evidence="7 10" id="KW-0472">Membrane</keyword>
<dbReference type="SFLD" id="SFLDF00027">
    <property type="entry name" value="p-type_atpase"/>
    <property type="match status" value="1"/>
</dbReference>
<keyword evidence="10" id="KW-0067">ATP-binding</keyword>
<evidence type="ECO:0000256" key="3">
    <source>
        <dbReference type="ARBA" id="ARBA00022692"/>
    </source>
</evidence>
<dbReference type="Pfam" id="PF00122">
    <property type="entry name" value="E1-E2_ATPase"/>
    <property type="match status" value="1"/>
</dbReference>
<keyword evidence="10" id="KW-0547">Nucleotide-binding</keyword>
<dbReference type="NCBIfam" id="TIGR01494">
    <property type="entry name" value="ATPase_P-type"/>
    <property type="match status" value="1"/>
</dbReference>
<dbReference type="SFLD" id="SFLDS00003">
    <property type="entry name" value="Haloacid_Dehalogenase"/>
    <property type="match status" value="1"/>
</dbReference>
<dbReference type="SFLD" id="SFLDG00002">
    <property type="entry name" value="C1.7:_P-type_atpase_like"/>
    <property type="match status" value="1"/>
</dbReference>
<evidence type="ECO:0000256" key="11">
    <source>
        <dbReference type="SAM" id="MobiDB-lite"/>
    </source>
</evidence>
<accession>A0A4R5W4I8</accession>
<dbReference type="NCBIfam" id="TIGR01525">
    <property type="entry name" value="ATPase-IB_hvy"/>
    <property type="match status" value="1"/>
</dbReference>
<dbReference type="InterPro" id="IPR018303">
    <property type="entry name" value="ATPase_P-typ_P_site"/>
</dbReference>
<comment type="subcellular location">
    <subcellularLocation>
        <location evidence="10">Cell membrane</location>
    </subcellularLocation>
    <subcellularLocation>
        <location evidence="1">Membrane</location>
    </subcellularLocation>
</comment>
<name>A0A4R5W4I8_9BURK</name>
<dbReference type="Gene3D" id="3.40.50.1000">
    <property type="entry name" value="HAD superfamily/HAD-like"/>
    <property type="match status" value="1"/>
</dbReference>
<dbReference type="EMBL" id="SMYL01000002">
    <property type="protein sequence ID" value="TDK67512.1"/>
    <property type="molecule type" value="Genomic_DNA"/>
</dbReference>
<keyword evidence="5" id="KW-1278">Translocase</keyword>
<dbReference type="PANTHER" id="PTHR48085:SF5">
    <property type="entry name" value="CADMIUM_ZINC-TRANSPORTING ATPASE HMA4-RELATED"/>
    <property type="match status" value="1"/>
</dbReference>
<reference evidence="13 14" key="1">
    <citation type="submission" date="2019-03" db="EMBL/GenBank/DDBJ databases">
        <title>Sapientia aquatica gen. nov., sp. nov., isolated from a crater lake.</title>
        <authorList>
            <person name="Felfoldi T."/>
            <person name="Szabo A."/>
            <person name="Toth E."/>
            <person name="Schumann P."/>
            <person name="Keki Z."/>
            <person name="Marialigeti K."/>
            <person name="Mathe I."/>
        </authorList>
    </citation>
    <scope>NUCLEOTIDE SEQUENCE [LARGE SCALE GENOMIC DNA]</scope>
    <source>
        <strain evidence="13 14">SA-152</strain>
    </source>
</reference>
<dbReference type="GO" id="GO:0005886">
    <property type="term" value="C:plasma membrane"/>
    <property type="evidence" value="ECO:0007669"/>
    <property type="project" value="UniProtKB-SubCell"/>
</dbReference>
<keyword evidence="14" id="KW-1185">Reference proteome</keyword>
<feature type="transmembrane region" description="Helical" evidence="10">
    <location>
        <begin position="707"/>
        <end position="727"/>
    </location>
</feature>
<feature type="compositionally biased region" description="Basic and acidic residues" evidence="11">
    <location>
        <begin position="26"/>
        <end position="42"/>
    </location>
</feature>
<dbReference type="PANTHER" id="PTHR48085">
    <property type="entry name" value="CADMIUM/ZINC-TRANSPORTING ATPASE HMA2-RELATED"/>
    <property type="match status" value="1"/>
</dbReference>
<dbReference type="AlphaFoldDB" id="A0A4R5W4I8"/>
<feature type="region of interest" description="Disordered" evidence="11">
    <location>
        <begin position="1"/>
        <end position="42"/>
    </location>
</feature>
<dbReference type="InterPro" id="IPR059000">
    <property type="entry name" value="ATPase_P-type_domA"/>
</dbReference>
<evidence type="ECO:0000256" key="1">
    <source>
        <dbReference type="ARBA" id="ARBA00004370"/>
    </source>
</evidence>
<dbReference type="InterPro" id="IPR023299">
    <property type="entry name" value="ATPase_P-typ_cyto_dom_N"/>
</dbReference>
<feature type="transmembrane region" description="Helical" evidence="10">
    <location>
        <begin position="196"/>
        <end position="224"/>
    </location>
</feature>
<sequence length="758" mass="81219">MANYLQLKPKKQHSHGHSHANGGGCSHDHGEHTNHSHTHAHDEHDAVPAVGDKSAVPSNASVLKLTLTAMDCPTEANLIRQAFAQNEQIHLLEFDLINRVLTVTHTLDDEQDIHRKLIDIDLLDDPSKSTSHSPQIEWAMFAASGVLALSSELLDWSGANTYVVAITALLAVALAGTSTLKKGWTALRHFNLNINLLMSVAVIGALLIGQFPEAAVVIFLFTLAEKIEAASLDRARNAISALQAHAPESALVRQENGTWQLSPSNQINVGQIVRARPGERIALDGIVSSGTSSVNQAPITGESMPVFKNKGDAVFAGSLNEDGSLEYQVTAAAGSTTLDRIATAIQQAQQQRAPTERMIDRFAKIYTPCVFMAALLMATVPPLLFAASWHDSIYKALVLLVIACPCALVISTPVTVVSALTSAARRGILVKGGQYLEQARHLKTIAFDKTGTLTIGKPVLNNIIPLANLDQAMCLQLAASLNSLSQHPIANAIVEAHKKQARRVDYVSNFKSLTGRGVMGDILNETHPISYVLGNVLLMAETKVKLTTAQISQIEQLESKGNTVVILAHAQHQIALALFSVADQVRENSQATISQLRSMGINTAMLTGDNGRTAETVGQEVGITKIYSCLLPEDKQKHIAELQELGPVAMLGDGVNDAPALARADIGMTLGAAASATALETADVAFMQDDLSKIAELITLSNRCSKVLIQNISIALGIKICFFALTLLGYSNLWMAVFADMGASLIVIFNGLRLLKQD</sequence>
<feature type="transmembrane region" description="Helical" evidence="10">
    <location>
        <begin position="733"/>
        <end position="755"/>
    </location>
</feature>
<evidence type="ECO:0000256" key="9">
    <source>
        <dbReference type="ARBA" id="ARBA00047308"/>
    </source>
</evidence>
<evidence type="ECO:0000256" key="10">
    <source>
        <dbReference type="RuleBase" id="RU362081"/>
    </source>
</evidence>
<dbReference type="PROSITE" id="PS00154">
    <property type="entry name" value="ATPASE_E1_E2"/>
    <property type="match status" value="1"/>
</dbReference>
<dbReference type="GO" id="GO:0016887">
    <property type="term" value="F:ATP hydrolysis activity"/>
    <property type="evidence" value="ECO:0007669"/>
    <property type="project" value="InterPro"/>
</dbReference>
<evidence type="ECO:0000313" key="14">
    <source>
        <dbReference type="Proteomes" id="UP000294829"/>
    </source>
</evidence>
<dbReference type="InterPro" id="IPR001757">
    <property type="entry name" value="P_typ_ATPase"/>
</dbReference>
<dbReference type="SUPFAM" id="SSF81665">
    <property type="entry name" value="Calcium ATPase, transmembrane domain M"/>
    <property type="match status" value="1"/>
</dbReference>
<dbReference type="InterPro" id="IPR027256">
    <property type="entry name" value="P-typ_ATPase_IB"/>
</dbReference>
<keyword evidence="4 10" id="KW-0479">Metal-binding</keyword>
<comment type="caution">
    <text evidence="13">The sequence shown here is derived from an EMBL/GenBank/DDBJ whole genome shotgun (WGS) entry which is preliminary data.</text>
</comment>
<dbReference type="Proteomes" id="UP000294829">
    <property type="component" value="Unassembled WGS sequence"/>
</dbReference>
<evidence type="ECO:0000259" key="12">
    <source>
        <dbReference type="Pfam" id="PF00122"/>
    </source>
</evidence>
<evidence type="ECO:0000256" key="5">
    <source>
        <dbReference type="ARBA" id="ARBA00022967"/>
    </source>
</evidence>
<comment type="catalytic activity">
    <reaction evidence="9">
        <text>Zn(2+)(in) + ATP + H2O = Zn(2+)(out) + ADP + phosphate + H(+)</text>
        <dbReference type="Rhea" id="RHEA:20621"/>
        <dbReference type="ChEBI" id="CHEBI:15377"/>
        <dbReference type="ChEBI" id="CHEBI:15378"/>
        <dbReference type="ChEBI" id="CHEBI:29105"/>
        <dbReference type="ChEBI" id="CHEBI:30616"/>
        <dbReference type="ChEBI" id="CHEBI:43474"/>
        <dbReference type="ChEBI" id="CHEBI:456216"/>
        <dbReference type="EC" id="7.2.2.12"/>
    </reaction>
</comment>
<dbReference type="RefSeq" id="WP_133326835.1">
    <property type="nucleotide sequence ID" value="NZ_SMYL01000002.1"/>
</dbReference>
<keyword evidence="3 10" id="KW-0812">Transmembrane</keyword>
<feature type="domain" description="P-type ATPase A" evidence="12">
    <location>
        <begin position="246"/>
        <end position="345"/>
    </location>
</feature>